<name>A0AB38A512_9ACTN</name>
<comment type="caution">
    <text evidence="7">The sequence shown here is derived from an EMBL/GenBank/DDBJ whole genome shotgun (WGS) entry which is preliminary data.</text>
</comment>
<evidence type="ECO:0000256" key="5">
    <source>
        <dbReference type="PROSITE-ProRule" id="PRU01023"/>
    </source>
</evidence>
<reference evidence="7 8" key="1">
    <citation type="submission" date="2016-10" db="EMBL/GenBank/DDBJ databases">
        <authorList>
            <person name="Varghese N."/>
            <person name="Submissions S."/>
        </authorList>
    </citation>
    <scope>NUCLEOTIDE SEQUENCE [LARGE SCALE GENOMIC DNA]</scope>
    <source>
        <strain evidence="7 8">DSM 20586</strain>
    </source>
</reference>
<keyword evidence="2 5" id="KW-0808">Transferase</keyword>
<dbReference type="Pfam" id="PF01029">
    <property type="entry name" value="NusB"/>
    <property type="match status" value="1"/>
</dbReference>
<comment type="similarity">
    <text evidence="5">Belongs to the class I-like SAM-binding methyltransferase superfamily. RsmB/NOP family.</text>
</comment>
<dbReference type="GO" id="GO:0006355">
    <property type="term" value="P:regulation of DNA-templated transcription"/>
    <property type="evidence" value="ECO:0007669"/>
    <property type="project" value="InterPro"/>
</dbReference>
<dbReference type="RefSeq" id="WP_002563525.1">
    <property type="nucleotide sequence ID" value="NZ_FNSH01000001.1"/>
</dbReference>
<dbReference type="InterPro" id="IPR023267">
    <property type="entry name" value="RCMT"/>
</dbReference>
<dbReference type="PANTHER" id="PTHR22807">
    <property type="entry name" value="NOP2 YEAST -RELATED NOL1/NOP2/FMU SUN DOMAIN-CONTAINING"/>
    <property type="match status" value="1"/>
</dbReference>
<evidence type="ECO:0000313" key="8">
    <source>
        <dbReference type="Proteomes" id="UP000183687"/>
    </source>
</evidence>
<feature type="binding site" evidence="5">
    <location>
        <position position="361"/>
    </location>
    <ligand>
        <name>S-adenosyl-L-methionine</name>
        <dbReference type="ChEBI" id="CHEBI:59789"/>
    </ligand>
</feature>
<dbReference type="InterPro" id="IPR049560">
    <property type="entry name" value="MeTrfase_RsmB-F_NOP2_cat"/>
</dbReference>
<feature type="binding site" evidence="5">
    <location>
        <position position="395"/>
    </location>
    <ligand>
        <name>S-adenosyl-L-methionine</name>
        <dbReference type="ChEBI" id="CHEBI:59789"/>
    </ligand>
</feature>
<dbReference type="Gene3D" id="3.40.50.150">
    <property type="entry name" value="Vaccinia Virus protein VP39"/>
    <property type="match status" value="1"/>
</dbReference>
<keyword evidence="1 5" id="KW-0489">Methyltransferase</keyword>
<dbReference type="InterPro" id="IPR035926">
    <property type="entry name" value="NusB-like_sf"/>
</dbReference>
<dbReference type="SUPFAM" id="SSF53335">
    <property type="entry name" value="S-adenosyl-L-methionine-dependent methyltransferases"/>
    <property type="match status" value="1"/>
</dbReference>
<dbReference type="GO" id="GO:0008173">
    <property type="term" value="F:RNA methyltransferase activity"/>
    <property type="evidence" value="ECO:0007669"/>
    <property type="project" value="InterPro"/>
</dbReference>
<feature type="binding site" evidence="5">
    <location>
        <position position="334"/>
    </location>
    <ligand>
        <name>S-adenosyl-L-methionine</name>
        <dbReference type="ChEBI" id="CHEBI:59789"/>
    </ligand>
</feature>
<evidence type="ECO:0000256" key="4">
    <source>
        <dbReference type="ARBA" id="ARBA00022884"/>
    </source>
</evidence>
<dbReference type="AlphaFoldDB" id="A0AB38A512"/>
<dbReference type="InterPro" id="IPR029063">
    <property type="entry name" value="SAM-dependent_MTases_sf"/>
</dbReference>
<dbReference type="PROSITE" id="PS51686">
    <property type="entry name" value="SAM_MT_RSMB_NOP"/>
    <property type="match status" value="1"/>
</dbReference>
<comment type="caution">
    <text evidence="5">Lacks conserved residue(s) required for the propagation of feature annotation.</text>
</comment>
<organism evidence="7 8">
    <name type="scientific">Atopobium minutum</name>
    <dbReference type="NCBI Taxonomy" id="1381"/>
    <lineage>
        <taxon>Bacteria</taxon>
        <taxon>Bacillati</taxon>
        <taxon>Actinomycetota</taxon>
        <taxon>Coriobacteriia</taxon>
        <taxon>Coriobacteriales</taxon>
        <taxon>Atopobiaceae</taxon>
        <taxon>Atopobium</taxon>
    </lineage>
</organism>
<dbReference type="Pfam" id="PF01189">
    <property type="entry name" value="Methyltr_RsmB-F"/>
    <property type="match status" value="1"/>
</dbReference>
<evidence type="ECO:0000256" key="1">
    <source>
        <dbReference type="ARBA" id="ARBA00022603"/>
    </source>
</evidence>
<dbReference type="PANTHER" id="PTHR22807:SF53">
    <property type="entry name" value="RIBOSOMAL RNA SMALL SUBUNIT METHYLTRANSFERASE B-RELATED"/>
    <property type="match status" value="1"/>
</dbReference>
<evidence type="ECO:0000256" key="2">
    <source>
        <dbReference type="ARBA" id="ARBA00022679"/>
    </source>
</evidence>
<evidence type="ECO:0000256" key="3">
    <source>
        <dbReference type="ARBA" id="ARBA00022691"/>
    </source>
</evidence>
<gene>
    <name evidence="7" type="ORF">SAMN04489746_0293</name>
</gene>
<dbReference type="Gene3D" id="1.10.940.10">
    <property type="entry name" value="NusB-like"/>
    <property type="match status" value="1"/>
</dbReference>
<evidence type="ECO:0000259" key="6">
    <source>
        <dbReference type="PROSITE" id="PS51686"/>
    </source>
</evidence>
<dbReference type="Proteomes" id="UP000183687">
    <property type="component" value="Unassembled WGS sequence"/>
</dbReference>
<dbReference type="InterPro" id="IPR006027">
    <property type="entry name" value="NusB_RsmB_TIM44"/>
</dbReference>
<protein>
    <submittedName>
        <fullName evidence="7">16S rRNA (Cytosine967-C5)-methyltransferase</fullName>
    </submittedName>
</protein>
<accession>A0AB38A512</accession>
<keyword evidence="4 5" id="KW-0694">RNA-binding</keyword>
<feature type="domain" description="SAM-dependent MTase RsmB/NOP-type" evidence="6">
    <location>
        <begin position="218"/>
        <end position="531"/>
    </location>
</feature>
<keyword evidence="3 5" id="KW-0949">S-adenosyl-L-methionine</keyword>
<proteinExistence type="inferred from homology"/>
<dbReference type="GO" id="GO:0001510">
    <property type="term" value="P:RNA methylation"/>
    <property type="evidence" value="ECO:0007669"/>
    <property type="project" value="InterPro"/>
</dbReference>
<dbReference type="SUPFAM" id="SSF48013">
    <property type="entry name" value="NusB-like"/>
    <property type="match status" value="1"/>
</dbReference>
<dbReference type="InterPro" id="IPR001678">
    <property type="entry name" value="MeTrfase_RsmB-F_NOP2_dom"/>
</dbReference>
<dbReference type="GO" id="GO:0003723">
    <property type="term" value="F:RNA binding"/>
    <property type="evidence" value="ECO:0007669"/>
    <property type="project" value="UniProtKB-UniRule"/>
</dbReference>
<dbReference type="EMBL" id="FNSH01000001">
    <property type="protein sequence ID" value="SEB46029.1"/>
    <property type="molecule type" value="Genomic_DNA"/>
</dbReference>
<sequence length="532" mass="57525">MGKAIKQRAGHPSAGHATQARTVALGIVGEVRRRAGYARDIVRLSPELRAMDARDAGFVQRLVLGVTLSWGLLDEFINSHATKPAKIQPQVRDALRIAAYELCYLQTPANAAVNQGVELVRSVVPRAAGMANAVLRRIAEQDAPRVAAALRAVNSALLQLAPAQVASVQSAPPQVASLQPASLQTIPTIEELSLVMAAPSWLVQQLVDSLGLQNACEMALCAHEPAPLWLSANVGKHSPQEARTLLNKEHIKVEDASLPDVWQLCNAAALTSSQLVKQTDVVVSDLAARMICYAASPKPSSRILEIGQGRATKSLLLQALAYQAGGPAQLVGVDSSSFKTNIANRRLQQGWAGFCQSVCYDGCALGVHTHKDDLFAPSQTLPEPLRHAFDVVFVDAPCSGTGTMRRHPERAWTLTPEAVQPNNAQSIVALQLNMLISAASRVQKDGTLIYSTCSVLKQENEAVVHAFLQTEIGQHFELVSPLDAPAVRALKEQYRQAYELFANCVTDEDMFRSHPKMGSFDGHFCARFVRRA</sequence>
<dbReference type="PRINTS" id="PR02008">
    <property type="entry name" value="RCMTFAMILY"/>
</dbReference>
<evidence type="ECO:0000313" key="7">
    <source>
        <dbReference type="EMBL" id="SEB46029.1"/>
    </source>
</evidence>
<feature type="active site" description="Nucleophile" evidence="5">
    <location>
        <position position="453"/>
    </location>
</feature>